<evidence type="ECO:0000313" key="2">
    <source>
        <dbReference type="EMBL" id="KAF9136992.1"/>
    </source>
</evidence>
<evidence type="ECO:0000313" key="3">
    <source>
        <dbReference type="Proteomes" id="UP000748756"/>
    </source>
</evidence>
<dbReference type="InterPro" id="IPR043129">
    <property type="entry name" value="ATPase_NBD"/>
</dbReference>
<dbReference type="SUPFAM" id="SSF53067">
    <property type="entry name" value="Actin-like ATPase domain"/>
    <property type="match status" value="1"/>
</dbReference>
<reference evidence="2" key="1">
    <citation type="journal article" date="2020" name="Fungal Divers.">
        <title>Resolving the Mortierellaceae phylogeny through synthesis of multi-gene phylogenetics and phylogenomics.</title>
        <authorList>
            <person name="Vandepol N."/>
            <person name="Liber J."/>
            <person name="Desiro A."/>
            <person name="Na H."/>
            <person name="Kennedy M."/>
            <person name="Barry K."/>
            <person name="Grigoriev I.V."/>
            <person name="Miller A.N."/>
            <person name="O'Donnell K."/>
            <person name="Stajich J.E."/>
            <person name="Bonito G."/>
        </authorList>
    </citation>
    <scope>NUCLEOTIDE SEQUENCE</scope>
    <source>
        <strain evidence="2">NRRL 6426</strain>
    </source>
</reference>
<organism evidence="2 3">
    <name type="scientific">Linnemannia schmuckeri</name>
    <dbReference type="NCBI Taxonomy" id="64567"/>
    <lineage>
        <taxon>Eukaryota</taxon>
        <taxon>Fungi</taxon>
        <taxon>Fungi incertae sedis</taxon>
        <taxon>Mucoromycota</taxon>
        <taxon>Mortierellomycotina</taxon>
        <taxon>Mortierellomycetes</taxon>
        <taxon>Mortierellales</taxon>
        <taxon>Mortierellaceae</taxon>
        <taxon>Linnemannia</taxon>
    </lineage>
</organism>
<dbReference type="Proteomes" id="UP000748756">
    <property type="component" value="Unassembled WGS sequence"/>
</dbReference>
<keyword evidence="1" id="KW-0732">Signal</keyword>
<feature type="chain" id="PRO_5040165892" evidence="1">
    <location>
        <begin position="31"/>
        <end position="594"/>
    </location>
</feature>
<evidence type="ECO:0000256" key="1">
    <source>
        <dbReference type="SAM" id="SignalP"/>
    </source>
</evidence>
<comment type="caution">
    <text evidence="2">The sequence shown here is derived from an EMBL/GenBank/DDBJ whole genome shotgun (WGS) entry which is preliminary data.</text>
</comment>
<name>A0A9P5RNH8_9FUNG</name>
<proteinExistence type="predicted"/>
<gene>
    <name evidence="2" type="ORF">BG015_002917</name>
</gene>
<dbReference type="Gene3D" id="3.30.30.30">
    <property type="match status" value="1"/>
</dbReference>
<dbReference type="Gene3D" id="3.30.420.40">
    <property type="match status" value="3"/>
</dbReference>
<dbReference type="EMBL" id="JAAAUQ010001608">
    <property type="protein sequence ID" value="KAF9136992.1"/>
    <property type="molecule type" value="Genomic_DNA"/>
</dbReference>
<feature type="signal peptide" evidence="1">
    <location>
        <begin position="1"/>
        <end position="30"/>
    </location>
</feature>
<dbReference type="AlphaFoldDB" id="A0A9P5RNH8"/>
<sequence length="594" mass="66583">MRSTRHSSIATLAFSVVLALTLFTLAPAMATPVGHLRIDQSLFSAPAGDTADEQQGIQQVKCGTFIGIDFGDLEFSVGFVNPDDNKVELISNDQGQLYTPSFVRITTLENGDNEVIVGQEAYSKPVEERHMLAEEAARKRESESKATWNISMPMPDHLFRFHADVAYGVGYPEYRKVGWVPERMSYFFGSAGDEFGDNSADFLWSEEETTPEIQEDVATAPEDVVSEIQGAAATETEGDAATVTEGGEAATENLRQSAATADKVNERNQAAEVSNHLNRFKQFQETGRLLMRKAKGMAEARLSTNITHVVVAAPRFSVNQFPQPNSTARAAYLAGLKPIILSRSEASVYAYESLINLAEKASARPQIVAVYYLNDLYEGISIYRTHRPEPDRLFQLKPIVEYHFYQTVRRRMSYALTKHLYTKYLLGRFITADKSRWNGTPRPPGPHMPESKKWALSTIYIETGSVERESFAWDASSGDEEVLVSVSEYDSVLFTRQEWWDFERAFLKLHFSRLIERAYEKGNVNQGDRPSQIDHFLVMDESQYRRTTSAIMKEVLNDANELSDPNVEPKLQVAIGAARVAGHLTQNPPIKICT</sequence>
<protein>
    <submittedName>
        <fullName evidence="2">Uncharacterized protein</fullName>
    </submittedName>
</protein>
<keyword evidence="3" id="KW-1185">Reference proteome</keyword>
<dbReference type="OrthoDB" id="2381152at2759"/>
<accession>A0A9P5RNH8</accession>